<protein>
    <recommendedName>
        <fullName evidence="4">Type 4 fimbrial biogenesis protein PilX N-terminal domain-containing protein</fullName>
    </recommendedName>
</protein>
<comment type="caution">
    <text evidence="2">The sequence shown here is derived from an EMBL/GenBank/DDBJ whole genome shotgun (WGS) entry which is preliminary data.</text>
</comment>
<reference evidence="2 3" key="1">
    <citation type="journal article" date="2016" name="Nat. Commun.">
        <title>Thousands of microbial genomes shed light on interconnected biogeochemical processes in an aquifer system.</title>
        <authorList>
            <person name="Anantharaman K."/>
            <person name="Brown C.T."/>
            <person name="Hug L.A."/>
            <person name="Sharon I."/>
            <person name="Castelle C.J."/>
            <person name="Probst A.J."/>
            <person name="Thomas B.C."/>
            <person name="Singh A."/>
            <person name="Wilkins M.J."/>
            <person name="Karaoz U."/>
            <person name="Brodie E.L."/>
            <person name="Williams K.H."/>
            <person name="Hubbard S.S."/>
            <person name="Banfield J.F."/>
        </authorList>
    </citation>
    <scope>NUCLEOTIDE SEQUENCE [LARGE SCALE GENOMIC DNA]</scope>
</reference>
<accession>A0A1F6ECP3</accession>
<proteinExistence type="predicted"/>
<keyword evidence="1" id="KW-0472">Membrane</keyword>
<keyword evidence="1" id="KW-0812">Transmembrane</keyword>
<sequence>MKKFSNIPRSQGQAVITAVLLFLFGSLVIIAGIVTPIVKEIRGVRTLVESKQSYFAAEGSLEDVSLRLKQGNAVVSPQTLTLGGVAATTTIVDVFNGKSLATVAETESEVTRAISAVLIVGTGASFSFGVQSDVGGMLLENSSRVYGNVLSNGPIQGSGNSIGGDVISAGPSGFVSGIHATSSMYAHTIQNSTIDKDAYYQSISGSTVLRTSYPGSADQSTSSLPISDALVETWESVAASGGTISSPCPYVISSDTTIGPKKIACDLVVSGNPTVTFAGPIWVVGNVTFQNNPTIVAASSLGKNSAQIIADNPSDNLNSAIMDLNNGSFFGSGDPQSYIVFLSQNRSAEAGGSNVAITLQNSANGKLLLYAGRGEILIRNNVSLREVTGYKLHLQNSALVTYETGVINLNFSSGPSGSFSIDSWEEI</sequence>
<gene>
    <name evidence="2" type="ORF">A3A35_01585</name>
</gene>
<name>A0A1F6ECP3_9BACT</name>
<dbReference type="Proteomes" id="UP000179115">
    <property type="component" value="Unassembled WGS sequence"/>
</dbReference>
<feature type="transmembrane region" description="Helical" evidence="1">
    <location>
        <begin position="12"/>
        <end position="34"/>
    </location>
</feature>
<evidence type="ECO:0000313" key="3">
    <source>
        <dbReference type="Proteomes" id="UP000179115"/>
    </source>
</evidence>
<dbReference type="EMBL" id="MFLV01000023">
    <property type="protein sequence ID" value="OGG71416.1"/>
    <property type="molecule type" value="Genomic_DNA"/>
</dbReference>
<organism evidence="2 3">
    <name type="scientific">Candidatus Kaiserbacteria bacterium RIFCSPLOWO2_01_FULL_51_21</name>
    <dbReference type="NCBI Taxonomy" id="1798508"/>
    <lineage>
        <taxon>Bacteria</taxon>
        <taxon>Candidatus Kaiseribacteriota</taxon>
    </lineage>
</organism>
<keyword evidence="1" id="KW-1133">Transmembrane helix</keyword>
<dbReference type="AlphaFoldDB" id="A0A1F6ECP3"/>
<evidence type="ECO:0000256" key="1">
    <source>
        <dbReference type="SAM" id="Phobius"/>
    </source>
</evidence>
<dbReference type="STRING" id="1798508.A3A35_01585"/>
<evidence type="ECO:0008006" key="4">
    <source>
        <dbReference type="Google" id="ProtNLM"/>
    </source>
</evidence>
<evidence type="ECO:0000313" key="2">
    <source>
        <dbReference type="EMBL" id="OGG71416.1"/>
    </source>
</evidence>